<dbReference type="EMBL" id="JAGFNK010000010">
    <property type="protein sequence ID" value="KAI9512331.1"/>
    <property type="molecule type" value="Genomic_DNA"/>
</dbReference>
<dbReference type="Proteomes" id="UP001207468">
    <property type="component" value="Unassembled WGS sequence"/>
</dbReference>
<keyword evidence="2" id="KW-1185">Reference proteome</keyword>
<evidence type="ECO:0000313" key="2">
    <source>
        <dbReference type="Proteomes" id="UP001207468"/>
    </source>
</evidence>
<sequence length="254" mass="26476">MVQEVLHLPGNSKEHVQKTNSSHLQQAWTLGLKAFKNSGIRPLNPDIFAEADYAPSRVSSTQAHTPLTYPQAVFGYQPYTCLPCDDNNLSDGDPCDGENTDGEGYGDGDGNGNGTGTGDGADTDNGAGDGADADNGAGDGTDTDNGASNGADTDNGTGDGNGDGNGDGDSDGSEGGMDEDDQIIVATNYSNAPLHAGSSIHHQQTPQRAPIKLPAIVVGNLHQRQNSEHFKLDPELTQPQQLFQAMAEIQRLAE</sequence>
<evidence type="ECO:0000313" key="1">
    <source>
        <dbReference type="EMBL" id="KAI9512331.1"/>
    </source>
</evidence>
<protein>
    <submittedName>
        <fullName evidence="1">Uncharacterized protein</fullName>
    </submittedName>
</protein>
<comment type="caution">
    <text evidence="1">The sequence shown here is derived from an EMBL/GenBank/DDBJ whole genome shotgun (WGS) entry which is preliminary data.</text>
</comment>
<organism evidence="1 2">
    <name type="scientific">Russula earlei</name>
    <dbReference type="NCBI Taxonomy" id="71964"/>
    <lineage>
        <taxon>Eukaryota</taxon>
        <taxon>Fungi</taxon>
        <taxon>Dikarya</taxon>
        <taxon>Basidiomycota</taxon>
        <taxon>Agaricomycotina</taxon>
        <taxon>Agaricomycetes</taxon>
        <taxon>Russulales</taxon>
        <taxon>Russulaceae</taxon>
        <taxon>Russula</taxon>
    </lineage>
</organism>
<reference evidence="1" key="1">
    <citation type="submission" date="2021-03" db="EMBL/GenBank/DDBJ databases">
        <title>Evolutionary priming and transition to the ectomycorrhizal habit in an iconic lineage of mushroom-forming fungi: is preadaptation a requirement?</title>
        <authorList>
            <consortium name="DOE Joint Genome Institute"/>
            <person name="Looney B.P."/>
            <person name="Miyauchi S."/>
            <person name="Morin E."/>
            <person name="Drula E."/>
            <person name="Courty P.E."/>
            <person name="Chicoki N."/>
            <person name="Fauchery L."/>
            <person name="Kohler A."/>
            <person name="Kuo A."/>
            <person name="LaButti K."/>
            <person name="Pangilinan J."/>
            <person name="Lipzen A."/>
            <person name="Riley R."/>
            <person name="Andreopoulos W."/>
            <person name="He G."/>
            <person name="Johnson J."/>
            <person name="Barry K.W."/>
            <person name="Grigoriev I.V."/>
            <person name="Nagy L."/>
            <person name="Hibbett D."/>
            <person name="Henrissat B."/>
            <person name="Matheny P.B."/>
            <person name="Labbe J."/>
            <person name="Martin A.F."/>
        </authorList>
    </citation>
    <scope>NUCLEOTIDE SEQUENCE</scope>
    <source>
        <strain evidence="1">BPL698</strain>
    </source>
</reference>
<proteinExistence type="predicted"/>
<accession>A0ACC0UL77</accession>
<name>A0ACC0UL77_9AGAM</name>
<gene>
    <name evidence="1" type="ORF">F5148DRAFT_1279862</name>
</gene>